<gene>
    <name evidence="2" type="primary">LOC125536514</name>
</gene>
<reference evidence="3" key="1">
    <citation type="journal article" date="2013" name="Nature">
        <title>Draft genome of the wheat A-genome progenitor Triticum urartu.</title>
        <authorList>
            <person name="Ling H.Q."/>
            <person name="Zhao S."/>
            <person name="Liu D."/>
            <person name="Wang J."/>
            <person name="Sun H."/>
            <person name="Zhang C."/>
            <person name="Fan H."/>
            <person name="Li D."/>
            <person name="Dong L."/>
            <person name="Tao Y."/>
            <person name="Gao C."/>
            <person name="Wu H."/>
            <person name="Li Y."/>
            <person name="Cui Y."/>
            <person name="Guo X."/>
            <person name="Zheng S."/>
            <person name="Wang B."/>
            <person name="Yu K."/>
            <person name="Liang Q."/>
            <person name="Yang W."/>
            <person name="Lou X."/>
            <person name="Chen J."/>
            <person name="Feng M."/>
            <person name="Jian J."/>
            <person name="Zhang X."/>
            <person name="Luo G."/>
            <person name="Jiang Y."/>
            <person name="Liu J."/>
            <person name="Wang Z."/>
            <person name="Sha Y."/>
            <person name="Zhang B."/>
            <person name="Wu H."/>
            <person name="Tang D."/>
            <person name="Shen Q."/>
            <person name="Xue P."/>
            <person name="Zou S."/>
            <person name="Wang X."/>
            <person name="Liu X."/>
            <person name="Wang F."/>
            <person name="Yang Y."/>
            <person name="An X."/>
            <person name="Dong Z."/>
            <person name="Zhang K."/>
            <person name="Zhang X."/>
            <person name="Luo M.C."/>
            <person name="Dvorak J."/>
            <person name="Tong Y."/>
            <person name="Wang J."/>
            <person name="Yang H."/>
            <person name="Li Z."/>
            <person name="Wang D."/>
            <person name="Zhang A."/>
            <person name="Wang J."/>
        </authorList>
    </citation>
    <scope>NUCLEOTIDE SEQUENCE</scope>
    <source>
        <strain evidence="3">cv. G1812</strain>
    </source>
</reference>
<reference evidence="2" key="2">
    <citation type="submission" date="2018-03" db="EMBL/GenBank/DDBJ databases">
        <title>The Triticum urartu genome reveals the dynamic nature of wheat genome evolution.</title>
        <authorList>
            <person name="Ling H."/>
            <person name="Ma B."/>
            <person name="Shi X."/>
            <person name="Liu H."/>
            <person name="Dong L."/>
            <person name="Sun H."/>
            <person name="Cao Y."/>
            <person name="Gao Q."/>
            <person name="Zheng S."/>
            <person name="Li Y."/>
            <person name="Yu Y."/>
            <person name="Du H."/>
            <person name="Qi M."/>
            <person name="Li Y."/>
            <person name="Yu H."/>
            <person name="Cui Y."/>
            <person name="Wang N."/>
            <person name="Chen C."/>
            <person name="Wu H."/>
            <person name="Zhao Y."/>
            <person name="Zhang J."/>
            <person name="Li Y."/>
            <person name="Zhou W."/>
            <person name="Zhang B."/>
            <person name="Hu W."/>
            <person name="Eijk M."/>
            <person name="Tang J."/>
            <person name="Witsenboer H."/>
            <person name="Zhao S."/>
            <person name="Li Z."/>
            <person name="Zhang A."/>
            <person name="Wang D."/>
            <person name="Liang C."/>
        </authorList>
    </citation>
    <scope>NUCLEOTIDE SEQUENCE [LARGE SCALE GENOMIC DNA]</scope>
    <source>
        <strain evidence="2">cv. G1812</strain>
    </source>
</reference>
<dbReference type="Proteomes" id="UP000015106">
    <property type="component" value="Chromosome 2"/>
</dbReference>
<dbReference type="AlphaFoldDB" id="A0A8R7TFC1"/>
<sequence>PHAGGQNQRSPPRAGASPAAAIKARKQSPAQPIYWSRSPPPLSRRAGLPASLRHGRRHLRRSPATGWVERCSMIRFIGLLLLGLISLLHRNFSPGAFQFRELNLTLQIIRQHSTLLRKGTSENIFLSLVETELKITPFRLGMADREQCAHL</sequence>
<evidence type="ECO:0000313" key="2">
    <source>
        <dbReference type="EnsemblPlants" id="TuG1812G0200002045.01.T02"/>
    </source>
</evidence>
<protein>
    <submittedName>
        <fullName evidence="2">Uncharacterized protein</fullName>
    </submittedName>
</protein>
<feature type="compositionally biased region" description="Low complexity" evidence="1">
    <location>
        <begin position="9"/>
        <end position="22"/>
    </location>
</feature>
<accession>A0A8R7TFC1</accession>
<dbReference type="EnsemblPlants" id="TuG1812G0200002045.01.T02">
    <property type="protein sequence ID" value="TuG1812G0200002045.01.T02"/>
    <property type="gene ID" value="TuG1812G0200002045.01"/>
</dbReference>
<organism evidence="2 3">
    <name type="scientific">Triticum urartu</name>
    <name type="common">Red wild einkorn</name>
    <name type="synonym">Crithodium urartu</name>
    <dbReference type="NCBI Taxonomy" id="4572"/>
    <lineage>
        <taxon>Eukaryota</taxon>
        <taxon>Viridiplantae</taxon>
        <taxon>Streptophyta</taxon>
        <taxon>Embryophyta</taxon>
        <taxon>Tracheophyta</taxon>
        <taxon>Spermatophyta</taxon>
        <taxon>Magnoliopsida</taxon>
        <taxon>Liliopsida</taxon>
        <taxon>Poales</taxon>
        <taxon>Poaceae</taxon>
        <taxon>BOP clade</taxon>
        <taxon>Pooideae</taxon>
        <taxon>Triticodae</taxon>
        <taxon>Triticeae</taxon>
        <taxon>Triticinae</taxon>
        <taxon>Triticum</taxon>
    </lineage>
</organism>
<evidence type="ECO:0000313" key="3">
    <source>
        <dbReference type="Proteomes" id="UP000015106"/>
    </source>
</evidence>
<dbReference type="Gramene" id="TuG1812G0200002045.01.T02">
    <property type="protein sequence ID" value="TuG1812G0200002045.01.T02"/>
    <property type="gene ID" value="TuG1812G0200002045.01"/>
</dbReference>
<feature type="region of interest" description="Disordered" evidence="1">
    <location>
        <begin position="1"/>
        <end position="54"/>
    </location>
</feature>
<proteinExistence type="predicted"/>
<evidence type="ECO:0000256" key="1">
    <source>
        <dbReference type="SAM" id="MobiDB-lite"/>
    </source>
</evidence>
<reference evidence="2" key="3">
    <citation type="submission" date="2022-06" db="UniProtKB">
        <authorList>
            <consortium name="EnsemblPlants"/>
        </authorList>
    </citation>
    <scope>IDENTIFICATION</scope>
</reference>
<keyword evidence="3" id="KW-1185">Reference proteome</keyword>
<name>A0A8R7TFC1_TRIUA</name>